<dbReference type="EMBL" id="JARQWQ010000004">
    <property type="protein sequence ID" value="KAK2572118.1"/>
    <property type="molecule type" value="Genomic_DNA"/>
</dbReference>
<sequence length="264" mass="28783">MSGVGACLALFVLAFQSEQTAATFWQTAALPSDPNDPYYKTFQPVPSPEVTADKIITNVLHIYPVTPDWYKRLPPVLQDVVLVIDDSGSIPPCEFHKGKIALRNLIWLARANPAYDTHYAAVAYAWAAVVSFKFLPSAAAQKEIMAIPYSGSATNIHAGLAQAKKLFDVSSSGSRAAANKVVFLITDGRPNWDRSLTIPTAEALKKEGVEIFVMAVGPNIKDIHKMVKVASYPPERFFFRVNNLSGLLNVIALVAKKIAPQKAD</sequence>
<feature type="chain" id="PRO_5042174276" evidence="1">
    <location>
        <begin position="23"/>
        <end position="264"/>
    </location>
</feature>
<dbReference type="Proteomes" id="UP001249851">
    <property type="component" value="Unassembled WGS sequence"/>
</dbReference>
<dbReference type="SUPFAM" id="SSF53300">
    <property type="entry name" value="vWA-like"/>
    <property type="match status" value="1"/>
</dbReference>
<keyword evidence="1" id="KW-0732">Signal</keyword>
<comment type="caution">
    <text evidence="3">The sequence shown here is derived from an EMBL/GenBank/DDBJ whole genome shotgun (WGS) entry which is preliminary data.</text>
</comment>
<keyword evidence="3" id="KW-0401">Integrin</keyword>
<dbReference type="Gene3D" id="3.40.50.410">
    <property type="entry name" value="von Willebrand factor, type A domain"/>
    <property type="match status" value="1"/>
</dbReference>
<organism evidence="3 4">
    <name type="scientific">Acropora cervicornis</name>
    <name type="common">Staghorn coral</name>
    <dbReference type="NCBI Taxonomy" id="6130"/>
    <lineage>
        <taxon>Eukaryota</taxon>
        <taxon>Metazoa</taxon>
        <taxon>Cnidaria</taxon>
        <taxon>Anthozoa</taxon>
        <taxon>Hexacorallia</taxon>
        <taxon>Scleractinia</taxon>
        <taxon>Astrocoeniina</taxon>
        <taxon>Acroporidae</taxon>
        <taxon>Acropora</taxon>
    </lineage>
</organism>
<dbReference type="PRINTS" id="PR00453">
    <property type="entry name" value="VWFADOMAIN"/>
</dbReference>
<dbReference type="PANTHER" id="PTHR24020:SF20">
    <property type="entry name" value="PH DOMAIN-CONTAINING PROTEIN"/>
    <property type="match status" value="1"/>
</dbReference>
<evidence type="ECO:0000313" key="4">
    <source>
        <dbReference type="Proteomes" id="UP001249851"/>
    </source>
</evidence>
<evidence type="ECO:0000259" key="2">
    <source>
        <dbReference type="PROSITE" id="PS50234"/>
    </source>
</evidence>
<reference evidence="3" key="1">
    <citation type="journal article" date="2023" name="G3 (Bethesda)">
        <title>Whole genome assembly and annotation of the endangered Caribbean coral Acropora cervicornis.</title>
        <authorList>
            <person name="Selwyn J.D."/>
            <person name="Vollmer S.V."/>
        </authorList>
    </citation>
    <scope>NUCLEOTIDE SEQUENCE</scope>
    <source>
        <strain evidence="3">K2</strain>
    </source>
</reference>
<dbReference type="Pfam" id="PF00092">
    <property type="entry name" value="VWA"/>
    <property type="match status" value="1"/>
</dbReference>
<dbReference type="InterPro" id="IPR050525">
    <property type="entry name" value="ECM_Assembly_Org"/>
</dbReference>
<accession>A0AAD9VEZ2</accession>
<dbReference type="PANTHER" id="PTHR24020">
    <property type="entry name" value="COLLAGEN ALPHA"/>
    <property type="match status" value="1"/>
</dbReference>
<feature type="signal peptide" evidence="1">
    <location>
        <begin position="1"/>
        <end position="22"/>
    </location>
</feature>
<keyword evidence="4" id="KW-1185">Reference proteome</keyword>
<dbReference type="CDD" id="cd00198">
    <property type="entry name" value="vWFA"/>
    <property type="match status" value="1"/>
</dbReference>
<protein>
    <submittedName>
        <fullName evidence="3">Integrin alpha-2</fullName>
    </submittedName>
</protein>
<evidence type="ECO:0000256" key="1">
    <source>
        <dbReference type="SAM" id="SignalP"/>
    </source>
</evidence>
<dbReference type="PROSITE" id="PS50234">
    <property type="entry name" value="VWFA"/>
    <property type="match status" value="1"/>
</dbReference>
<evidence type="ECO:0000313" key="3">
    <source>
        <dbReference type="EMBL" id="KAK2572118.1"/>
    </source>
</evidence>
<proteinExistence type="predicted"/>
<feature type="domain" description="VWFA" evidence="2">
    <location>
        <begin position="79"/>
        <end position="258"/>
    </location>
</feature>
<dbReference type="GO" id="GO:0007229">
    <property type="term" value="P:integrin-mediated signaling pathway"/>
    <property type="evidence" value="ECO:0007669"/>
    <property type="project" value="UniProtKB-KW"/>
</dbReference>
<dbReference type="SMART" id="SM00327">
    <property type="entry name" value="VWA"/>
    <property type="match status" value="1"/>
</dbReference>
<gene>
    <name evidence="3" type="ORF">P5673_002322</name>
</gene>
<dbReference type="InterPro" id="IPR002035">
    <property type="entry name" value="VWF_A"/>
</dbReference>
<name>A0AAD9VEZ2_ACRCE</name>
<dbReference type="InterPro" id="IPR036465">
    <property type="entry name" value="vWFA_dom_sf"/>
</dbReference>
<dbReference type="AlphaFoldDB" id="A0AAD9VEZ2"/>
<reference evidence="3" key="2">
    <citation type="journal article" date="2023" name="Science">
        <title>Genomic signatures of disease resistance in endangered staghorn corals.</title>
        <authorList>
            <person name="Vollmer S.V."/>
            <person name="Selwyn J.D."/>
            <person name="Despard B.A."/>
            <person name="Roesel C.L."/>
        </authorList>
    </citation>
    <scope>NUCLEOTIDE SEQUENCE</scope>
    <source>
        <strain evidence="3">K2</strain>
    </source>
</reference>